<organism evidence="2 3">
    <name type="scientific">Brassica cretica</name>
    <name type="common">Mustard</name>
    <dbReference type="NCBI Taxonomy" id="69181"/>
    <lineage>
        <taxon>Eukaryota</taxon>
        <taxon>Viridiplantae</taxon>
        <taxon>Streptophyta</taxon>
        <taxon>Embryophyta</taxon>
        <taxon>Tracheophyta</taxon>
        <taxon>Spermatophyta</taxon>
        <taxon>Magnoliopsida</taxon>
        <taxon>eudicotyledons</taxon>
        <taxon>Gunneridae</taxon>
        <taxon>Pentapetalae</taxon>
        <taxon>rosids</taxon>
        <taxon>malvids</taxon>
        <taxon>Brassicales</taxon>
        <taxon>Brassicaceae</taxon>
        <taxon>Brassiceae</taxon>
        <taxon>Brassica</taxon>
    </lineage>
</organism>
<sequence>MYHNTSKKSISARSDIDLAIRGSCILQCRKGDYHTLLVRQRSSQATISSCRLSRATIDGWFDYSRGLSPAEEYQPNASHSQALVAPHHKPSRYAIARHENVGRNYDLEHPREAYKCHADRVIRRRDEPAWRKRYGGVRVEAKPYDRYNGANWREKKSQPQSRHDKDVVRDRLVRASADRGDGSYEHQMRSVSPLLRESAKRVEADREASPLQSQARPSHDQRSVGVVVVTRRIASAIVTPSRSDSLDGNVTKRLKGTPRSLAFDTLMEQDPKPTTGDDQVIEALDDMDITEQLDGGLMDCEMQNDDLMGLELAEMEDKTGHDRTDQVADQKSQKLAGRSSRHTKHGYKSSASLGIQKKKFEILLRGSPQKRSSSSQNGGMVEQLETVVVKTHVDGPPFYRKDNKDVTLCRSPGFYV</sequence>
<reference evidence="2" key="1">
    <citation type="submission" date="2019-12" db="EMBL/GenBank/DDBJ databases">
        <title>Genome sequencing and annotation of Brassica cretica.</title>
        <authorList>
            <person name="Studholme D.J."/>
            <person name="Sarris P."/>
        </authorList>
    </citation>
    <scope>NUCLEOTIDE SEQUENCE</scope>
    <source>
        <strain evidence="2">PFS-109/04</strain>
        <tissue evidence="2">Leaf</tissue>
    </source>
</reference>
<evidence type="ECO:0000313" key="2">
    <source>
        <dbReference type="EMBL" id="KAF3556220.1"/>
    </source>
</evidence>
<dbReference type="AlphaFoldDB" id="A0A8S9R1I2"/>
<feature type="compositionally biased region" description="Basic and acidic residues" evidence="1">
    <location>
        <begin position="152"/>
        <end position="188"/>
    </location>
</feature>
<feature type="region of interest" description="Disordered" evidence="1">
    <location>
        <begin position="317"/>
        <end position="350"/>
    </location>
</feature>
<dbReference type="Proteomes" id="UP000712600">
    <property type="component" value="Unassembled WGS sequence"/>
</dbReference>
<feature type="compositionally biased region" description="Basic and acidic residues" evidence="1">
    <location>
        <begin position="317"/>
        <end position="332"/>
    </location>
</feature>
<evidence type="ECO:0000313" key="3">
    <source>
        <dbReference type="Proteomes" id="UP000712600"/>
    </source>
</evidence>
<accession>A0A8S9R1I2</accession>
<name>A0A8S9R1I2_BRACR</name>
<dbReference type="EMBL" id="QGKX02000996">
    <property type="protein sequence ID" value="KAF3556220.1"/>
    <property type="molecule type" value="Genomic_DNA"/>
</dbReference>
<comment type="caution">
    <text evidence="2">The sequence shown here is derived from an EMBL/GenBank/DDBJ whole genome shotgun (WGS) entry which is preliminary data.</text>
</comment>
<feature type="compositionally biased region" description="Basic and acidic residues" evidence="1">
    <location>
        <begin position="197"/>
        <end position="208"/>
    </location>
</feature>
<gene>
    <name evidence="2" type="ORF">F2Q69_00014066</name>
</gene>
<protein>
    <submittedName>
        <fullName evidence="2">Uncharacterized protein</fullName>
    </submittedName>
</protein>
<evidence type="ECO:0000256" key="1">
    <source>
        <dbReference type="SAM" id="MobiDB-lite"/>
    </source>
</evidence>
<feature type="region of interest" description="Disordered" evidence="1">
    <location>
        <begin position="149"/>
        <end position="223"/>
    </location>
</feature>
<proteinExistence type="predicted"/>